<dbReference type="Gene3D" id="3.60.130.30">
    <property type="match status" value="1"/>
</dbReference>
<protein>
    <recommendedName>
        <fullName evidence="4">Prolyl 4-hydroxylase alpha subunit Fe(2+) 2OG dioxygenase domain-containing protein</fullName>
    </recommendedName>
</protein>
<name>A0AAV1HS77_9CHLO</name>
<evidence type="ECO:0000313" key="3">
    <source>
        <dbReference type="Proteomes" id="UP001314263"/>
    </source>
</evidence>
<accession>A0AAV1HS77</accession>
<gene>
    <name evidence="2" type="ORF">CVIRNUC_000564</name>
</gene>
<feature type="region of interest" description="Disordered" evidence="1">
    <location>
        <begin position="299"/>
        <end position="324"/>
    </location>
</feature>
<comment type="caution">
    <text evidence="2">The sequence shown here is derived from an EMBL/GenBank/DDBJ whole genome shotgun (WGS) entry which is preliminary data.</text>
</comment>
<dbReference type="EMBL" id="CAUYUE010000001">
    <property type="protein sequence ID" value="CAK0735336.1"/>
    <property type="molecule type" value="Genomic_DNA"/>
</dbReference>
<evidence type="ECO:0000256" key="1">
    <source>
        <dbReference type="SAM" id="MobiDB-lite"/>
    </source>
</evidence>
<organism evidence="2 3">
    <name type="scientific">Coccomyxa viridis</name>
    <dbReference type="NCBI Taxonomy" id="1274662"/>
    <lineage>
        <taxon>Eukaryota</taxon>
        <taxon>Viridiplantae</taxon>
        <taxon>Chlorophyta</taxon>
        <taxon>core chlorophytes</taxon>
        <taxon>Trebouxiophyceae</taxon>
        <taxon>Trebouxiophyceae incertae sedis</taxon>
        <taxon>Coccomyxaceae</taxon>
        <taxon>Coccomyxa</taxon>
    </lineage>
</organism>
<dbReference type="AlphaFoldDB" id="A0AAV1HS77"/>
<evidence type="ECO:0000313" key="2">
    <source>
        <dbReference type="EMBL" id="CAK0735336.1"/>
    </source>
</evidence>
<dbReference type="Proteomes" id="UP001314263">
    <property type="component" value="Unassembled WGS sequence"/>
</dbReference>
<evidence type="ECO:0008006" key="4">
    <source>
        <dbReference type="Google" id="ProtNLM"/>
    </source>
</evidence>
<proteinExistence type="predicted"/>
<sequence length="324" mass="37233">MKKAEREGREPEDLVVESNLIVLKDETFEDVKVVYKQNVLNAEKARELGKAANFLYDKALFVPRSHGKQDDVDEDGKANGMKMYGFTKPLGLQAEGHPLVTRYKHCRDGEGPEKQELCDKADDVVVQLHAALQRHFGHIMPEYQARLHADVLMADGRVPYTTAAFTRDYHSKPHYDENDLMRLCFCVWLYGGDGRLPPGGHFVLSDWRIKLRAKAGAVVYFDSPTVRHHSERPTENGPEFAPRMACALFVSQKVFDAYDEQSAERKQRRNEATQEEIERNLQIRAQKRAIRTAEKANAILERKAADRTAQQKQRSSKRRRLKRE</sequence>
<feature type="compositionally biased region" description="Basic residues" evidence="1">
    <location>
        <begin position="314"/>
        <end position="324"/>
    </location>
</feature>
<reference evidence="2 3" key="1">
    <citation type="submission" date="2023-10" db="EMBL/GenBank/DDBJ databases">
        <authorList>
            <person name="Maclean D."/>
            <person name="Macfadyen A."/>
        </authorList>
    </citation>
    <scope>NUCLEOTIDE SEQUENCE [LARGE SCALE GENOMIC DNA]</scope>
</reference>
<keyword evidence="3" id="KW-1185">Reference proteome</keyword>